<dbReference type="EMBL" id="JAVRFD010000029">
    <property type="protein sequence ID" value="MDT0548875.1"/>
    <property type="molecule type" value="Genomic_DNA"/>
</dbReference>
<dbReference type="CDD" id="cd16936">
    <property type="entry name" value="HATPase_RsbW-like"/>
    <property type="match status" value="1"/>
</dbReference>
<feature type="domain" description="Histidine kinase/HSP90-like ATPase" evidence="2">
    <location>
        <begin position="19"/>
        <end position="132"/>
    </location>
</feature>
<dbReference type="Proteomes" id="UP001180754">
    <property type="component" value="Unassembled WGS sequence"/>
</dbReference>
<keyword evidence="3" id="KW-0547">Nucleotide-binding</keyword>
<accession>A0ABU2XV08</accession>
<proteinExistence type="predicted"/>
<dbReference type="InterPro" id="IPR050267">
    <property type="entry name" value="Anti-sigma-factor_SerPK"/>
</dbReference>
<dbReference type="Gene3D" id="3.30.565.10">
    <property type="entry name" value="Histidine kinase-like ATPase, C-terminal domain"/>
    <property type="match status" value="1"/>
</dbReference>
<dbReference type="PANTHER" id="PTHR35526">
    <property type="entry name" value="ANTI-SIGMA-F FACTOR RSBW-RELATED"/>
    <property type="match status" value="1"/>
</dbReference>
<evidence type="ECO:0000313" key="4">
    <source>
        <dbReference type="Proteomes" id="UP001180754"/>
    </source>
</evidence>
<keyword evidence="4" id="KW-1185">Reference proteome</keyword>
<evidence type="ECO:0000259" key="2">
    <source>
        <dbReference type="Pfam" id="PF13581"/>
    </source>
</evidence>
<dbReference type="RefSeq" id="WP_311729439.1">
    <property type="nucleotide sequence ID" value="NZ_JAVRFD010000029.1"/>
</dbReference>
<evidence type="ECO:0000313" key="3">
    <source>
        <dbReference type="EMBL" id="MDT0548875.1"/>
    </source>
</evidence>
<organism evidence="3 4">
    <name type="scientific">Streptomyces lonegramiae</name>
    <dbReference type="NCBI Taxonomy" id="3075524"/>
    <lineage>
        <taxon>Bacteria</taxon>
        <taxon>Bacillati</taxon>
        <taxon>Actinomycetota</taxon>
        <taxon>Actinomycetes</taxon>
        <taxon>Kitasatosporales</taxon>
        <taxon>Streptomycetaceae</taxon>
        <taxon>Streptomyces</taxon>
    </lineage>
</organism>
<dbReference type="InterPro" id="IPR003594">
    <property type="entry name" value="HATPase_dom"/>
</dbReference>
<evidence type="ECO:0000256" key="1">
    <source>
        <dbReference type="ARBA" id="ARBA00022527"/>
    </source>
</evidence>
<keyword evidence="1" id="KW-0723">Serine/threonine-protein kinase</keyword>
<dbReference type="GO" id="GO:0005524">
    <property type="term" value="F:ATP binding"/>
    <property type="evidence" value="ECO:0007669"/>
    <property type="project" value="UniProtKB-KW"/>
</dbReference>
<dbReference type="PANTHER" id="PTHR35526:SF3">
    <property type="entry name" value="ANTI-SIGMA-F FACTOR RSBW"/>
    <property type="match status" value="1"/>
</dbReference>
<dbReference type="InterPro" id="IPR036890">
    <property type="entry name" value="HATPase_C_sf"/>
</dbReference>
<protein>
    <submittedName>
        <fullName evidence="3">ATP-binding protein</fullName>
    </submittedName>
</protein>
<dbReference type="SUPFAM" id="SSF55874">
    <property type="entry name" value="ATPase domain of HSP90 chaperone/DNA topoisomerase II/histidine kinase"/>
    <property type="match status" value="1"/>
</dbReference>
<keyword evidence="1" id="KW-0418">Kinase</keyword>
<keyword evidence="3" id="KW-0067">ATP-binding</keyword>
<dbReference type="Pfam" id="PF13581">
    <property type="entry name" value="HATPase_c_2"/>
    <property type="match status" value="1"/>
</dbReference>
<reference evidence="3" key="1">
    <citation type="submission" date="2024-05" db="EMBL/GenBank/DDBJ databases">
        <title>30 novel species of actinomycetes from the DSMZ collection.</title>
        <authorList>
            <person name="Nouioui I."/>
        </authorList>
    </citation>
    <scope>NUCLEOTIDE SEQUENCE</scope>
    <source>
        <strain evidence="3">DSM 41529</strain>
    </source>
</reference>
<name>A0ABU2XV08_9ACTN</name>
<comment type="caution">
    <text evidence="3">The sequence shown here is derived from an EMBL/GenBank/DDBJ whole genome shotgun (WGS) entry which is preliminary data.</text>
</comment>
<gene>
    <name evidence="3" type="ORF">RND15_40325</name>
</gene>
<keyword evidence="1" id="KW-0808">Transferase</keyword>
<sequence length="143" mass="15981">MPTTATADQRRDTFRVSKHKRNVPGARTHIRKTLADWGVGGALADDVTLSADELLSNAIRHCRVTFAQIEISVALQGGALLLEVSDPDTDKIPRLRNPTSEEECGRGLYLVTQLADAWGHRHNRNSKCVWARFVITEEFTRTD</sequence>